<dbReference type="EMBL" id="JARAKH010000005">
    <property type="protein sequence ID" value="KAK8404091.1"/>
    <property type="molecule type" value="Genomic_DNA"/>
</dbReference>
<evidence type="ECO:0000313" key="2">
    <source>
        <dbReference type="EMBL" id="KAK8404091.1"/>
    </source>
</evidence>
<feature type="compositionally biased region" description="Basic residues" evidence="1">
    <location>
        <begin position="216"/>
        <end position="225"/>
    </location>
</feature>
<sequence>MAAALSRSWSFFSGNQKIPSKDYLSQDYQPGTPSSRVNLQERFRGGSGDGKGWRTGPLPPIPAPTPTHTQGSESVQHTEPTHPTENQQPPLAPHDQHSCPDQKENQENAEPSHPQFQWDHVASCGAKPGHQPNPSGARYPTRSLRKLPSGVAPLWNNLQGNVKQLKPQTSKILHEGGKKMNKALQGVRTSLSSLSQMFRSSTRRRYKLDGGTPTRTPRRTPRRTPGKLYSPFNMSTPPTPFSHKIAKRLQNGQNGVPKRNLHGNENPGLLRTPQHHIPVGPI</sequence>
<organism evidence="2 3">
    <name type="scientific">Scylla paramamosain</name>
    <name type="common">Mud crab</name>
    <dbReference type="NCBI Taxonomy" id="85552"/>
    <lineage>
        <taxon>Eukaryota</taxon>
        <taxon>Metazoa</taxon>
        <taxon>Ecdysozoa</taxon>
        <taxon>Arthropoda</taxon>
        <taxon>Crustacea</taxon>
        <taxon>Multicrustacea</taxon>
        <taxon>Malacostraca</taxon>
        <taxon>Eumalacostraca</taxon>
        <taxon>Eucarida</taxon>
        <taxon>Decapoda</taxon>
        <taxon>Pleocyemata</taxon>
        <taxon>Brachyura</taxon>
        <taxon>Eubrachyura</taxon>
        <taxon>Portunoidea</taxon>
        <taxon>Portunidae</taxon>
        <taxon>Portuninae</taxon>
        <taxon>Scylla</taxon>
    </lineage>
</organism>
<evidence type="ECO:0000256" key="1">
    <source>
        <dbReference type="SAM" id="MobiDB-lite"/>
    </source>
</evidence>
<feature type="compositionally biased region" description="Basic and acidic residues" evidence="1">
    <location>
        <begin position="94"/>
        <end position="106"/>
    </location>
</feature>
<reference evidence="2 3" key="1">
    <citation type="submission" date="2023-03" db="EMBL/GenBank/DDBJ databases">
        <title>High-quality genome of Scylla paramamosain provides insights in environmental adaptation.</title>
        <authorList>
            <person name="Zhang L."/>
        </authorList>
    </citation>
    <scope>NUCLEOTIDE SEQUENCE [LARGE SCALE GENOMIC DNA]</scope>
    <source>
        <strain evidence="2">LZ_2023a</strain>
        <tissue evidence="2">Muscle</tissue>
    </source>
</reference>
<name>A0AAW0UYI7_SCYPA</name>
<feature type="region of interest" description="Disordered" evidence="1">
    <location>
        <begin position="206"/>
        <end position="237"/>
    </location>
</feature>
<gene>
    <name evidence="2" type="ORF">O3P69_000266</name>
</gene>
<dbReference type="AlphaFoldDB" id="A0AAW0UYI7"/>
<evidence type="ECO:0000313" key="3">
    <source>
        <dbReference type="Proteomes" id="UP001487740"/>
    </source>
</evidence>
<keyword evidence="3" id="KW-1185">Reference proteome</keyword>
<feature type="region of interest" description="Disordered" evidence="1">
    <location>
        <begin position="1"/>
        <end position="139"/>
    </location>
</feature>
<feature type="compositionally biased region" description="Polar residues" evidence="1">
    <location>
        <begin position="70"/>
        <end position="89"/>
    </location>
</feature>
<dbReference type="Proteomes" id="UP001487740">
    <property type="component" value="Unassembled WGS sequence"/>
</dbReference>
<proteinExistence type="predicted"/>
<comment type="caution">
    <text evidence="2">The sequence shown here is derived from an EMBL/GenBank/DDBJ whole genome shotgun (WGS) entry which is preliminary data.</text>
</comment>
<feature type="compositionally biased region" description="Polar residues" evidence="1">
    <location>
        <begin position="26"/>
        <end position="38"/>
    </location>
</feature>
<protein>
    <submittedName>
        <fullName evidence="2">Uncharacterized protein</fullName>
    </submittedName>
</protein>
<feature type="compositionally biased region" description="Polar residues" evidence="1">
    <location>
        <begin position="7"/>
        <end position="18"/>
    </location>
</feature>
<accession>A0AAW0UYI7</accession>